<dbReference type="PANTHER" id="PTHR47959:SF1">
    <property type="entry name" value="ATP-DEPENDENT RNA HELICASE DBPA"/>
    <property type="match status" value="1"/>
</dbReference>
<dbReference type="CDD" id="cd18787">
    <property type="entry name" value="SF2_C_DEAD"/>
    <property type="match status" value="1"/>
</dbReference>
<dbReference type="EMBL" id="JACJJQ010000018">
    <property type="protein sequence ID" value="MBM6754087.1"/>
    <property type="molecule type" value="Genomic_DNA"/>
</dbReference>
<evidence type="ECO:0000313" key="10">
    <source>
        <dbReference type="Proteomes" id="UP000776629"/>
    </source>
</evidence>
<protein>
    <submittedName>
        <fullName evidence="9">DEAD/DEAH box helicase</fullName>
    </submittedName>
</protein>
<evidence type="ECO:0000313" key="9">
    <source>
        <dbReference type="EMBL" id="MBM6754087.1"/>
    </source>
</evidence>
<dbReference type="GO" id="GO:0004386">
    <property type="term" value="F:helicase activity"/>
    <property type="evidence" value="ECO:0007669"/>
    <property type="project" value="UniProtKB-KW"/>
</dbReference>
<evidence type="ECO:0000256" key="1">
    <source>
        <dbReference type="ARBA" id="ARBA00022741"/>
    </source>
</evidence>
<keyword evidence="2" id="KW-0378">Hydrolase</keyword>
<evidence type="ECO:0000256" key="3">
    <source>
        <dbReference type="ARBA" id="ARBA00022806"/>
    </source>
</evidence>
<comment type="similarity">
    <text evidence="5">Belongs to the DEAD box helicase family.</text>
</comment>
<dbReference type="InterPro" id="IPR001650">
    <property type="entry name" value="Helicase_C-like"/>
</dbReference>
<proteinExistence type="inferred from homology"/>
<dbReference type="SUPFAM" id="SSF52540">
    <property type="entry name" value="P-loop containing nucleoside triphosphate hydrolases"/>
    <property type="match status" value="1"/>
</dbReference>
<dbReference type="PROSITE" id="PS51194">
    <property type="entry name" value="HELICASE_CTER"/>
    <property type="match status" value="1"/>
</dbReference>
<evidence type="ECO:0000256" key="4">
    <source>
        <dbReference type="ARBA" id="ARBA00022840"/>
    </source>
</evidence>
<dbReference type="Proteomes" id="UP000776629">
    <property type="component" value="Unassembled WGS sequence"/>
</dbReference>
<sequence length="434" mass="48820">MEEKFTQHFQETGFKKLTAIQTEVAEPLAAGKSVLGIAPTGSGKTLAFTWPLLPRIEKDAGIQLLVLEPSQELAMQTTRVMRDWARLLDLHVQSLTGGANLRRQSERLKKTKPEIIVGTPGRILHLIDERDLNLKKLKTLVIDEADDLLVDDTQAVVEDIERTTPIDSQLAFFSATYGKVFDQLNDLFGRHIEKIDVRQSDDSQGPVKHALVKARTMSQKAAMLERLSKTKNFRALVFFSSIKTLHYTASRLKHAGVSSATLGGKQRQTERAAVMRGFRKHQIKLLLTTDVAARGLDLPKLPAVVNFELPTSSNLYIHRSGRTGRQGEPGLVINLGDDHDFRDLRRLLAKTDYQLVPMAIAERELLAEDEAKVRLAKEKFQKSKKPSTTKDQNEAHSAAQRIFAKAKVRKKNRKNKGIRLKHRRKAEAAVKKQK</sequence>
<dbReference type="Pfam" id="PF00271">
    <property type="entry name" value="Helicase_C"/>
    <property type="match status" value="1"/>
</dbReference>
<evidence type="ECO:0000256" key="6">
    <source>
        <dbReference type="SAM" id="MobiDB-lite"/>
    </source>
</evidence>
<gene>
    <name evidence="9" type="ORF">H5993_04835</name>
</gene>
<evidence type="ECO:0000256" key="5">
    <source>
        <dbReference type="ARBA" id="ARBA00038437"/>
    </source>
</evidence>
<evidence type="ECO:0000259" key="7">
    <source>
        <dbReference type="PROSITE" id="PS51192"/>
    </source>
</evidence>
<comment type="caution">
    <text evidence="9">The sequence shown here is derived from an EMBL/GenBank/DDBJ whole genome shotgun (WGS) entry which is preliminary data.</text>
</comment>
<feature type="domain" description="Helicase ATP-binding" evidence="7">
    <location>
        <begin position="25"/>
        <end position="195"/>
    </location>
</feature>
<dbReference type="SMART" id="SM00487">
    <property type="entry name" value="DEXDc"/>
    <property type="match status" value="1"/>
</dbReference>
<dbReference type="InterPro" id="IPR011545">
    <property type="entry name" value="DEAD/DEAH_box_helicase_dom"/>
</dbReference>
<dbReference type="PROSITE" id="PS51192">
    <property type="entry name" value="HELICASE_ATP_BIND_1"/>
    <property type="match status" value="1"/>
</dbReference>
<keyword evidence="1" id="KW-0547">Nucleotide-binding</keyword>
<dbReference type="RefSeq" id="WP_204776454.1">
    <property type="nucleotide sequence ID" value="NZ_JACJJQ010000018.1"/>
</dbReference>
<dbReference type="CDD" id="cd00268">
    <property type="entry name" value="DEADc"/>
    <property type="match status" value="1"/>
</dbReference>
<reference evidence="9 10" key="1">
    <citation type="journal article" date="2021" name="Sci. Rep.">
        <title>The distribution of antibiotic resistance genes in chicken gut microbiota commensals.</title>
        <authorList>
            <person name="Juricova H."/>
            <person name="Matiasovicova J."/>
            <person name="Kubasova T."/>
            <person name="Cejkova D."/>
            <person name="Rychlik I."/>
        </authorList>
    </citation>
    <scope>NUCLEOTIDE SEQUENCE [LARGE SCALE GENOMIC DNA]</scope>
    <source>
        <strain evidence="9 10">An810</strain>
    </source>
</reference>
<dbReference type="PANTHER" id="PTHR47959">
    <property type="entry name" value="ATP-DEPENDENT RNA HELICASE RHLE-RELATED"/>
    <property type="match status" value="1"/>
</dbReference>
<feature type="domain" description="Helicase C-terminal" evidence="8">
    <location>
        <begin position="222"/>
        <end position="366"/>
    </location>
</feature>
<evidence type="ECO:0000256" key="2">
    <source>
        <dbReference type="ARBA" id="ARBA00022801"/>
    </source>
</evidence>
<dbReference type="InterPro" id="IPR014001">
    <property type="entry name" value="Helicase_ATP-bd"/>
</dbReference>
<dbReference type="InterPro" id="IPR050079">
    <property type="entry name" value="DEAD_box_RNA_helicase"/>
</dbReference>
<accession>A0ABS2EPQ1</accession>
<keyword evidence="4" id="KW-0067">ATP-binding</keyword>
<keyword evidence="3 9" id="KW-0347">Helicase</keyword>
<feature type="region of interest" description="Disordered" evidence="6">
    <location>
        <begin position="378"/>
        <end position="434"/>
    </location>
</feature>
<dbReference type="Pfam" id="PF00270">
    <property type="entry name" value="DEAD"/>
    <property type="match status" value="1"/>
</dbReference>
<evidence type="ECO:0000259" key="8">
    <source>
        <dbReference type="PROSITE" id="PS51194"/>
    </source>
</evidence>
<feature type="compositionally biased region" description="Basic residues" evidence="6">
    <location>
        <begin position="404"/>
        <end position="425"/>
    </location>
</feature>
<dbReference type="InterPro" id="IPR027417">
    <property type="entry name" value="P-loop_NTPase"/>
</dbReference>
<dbReference type="SMART" id="SM00490">
    <property type="entry name" value="HELICc"/>
    <property type="match status" value="1"/>
</dbReference>
<dbReference type="InterPro" id="IPR044742">
    <property type="entry name" value="DEAD/DEAH_RhlB"/>
</dbReference>
<organism evidence="9 10">
    <name type="scientific">Limosilactobacillus alvi</name>
    <dbReference type="NCBI Taxonomy" id="990412"/>
    <lineage>
        <taxon>Bacteria</taxon>
        <taxon>Bacillati</taxon>
        <taxon>Bacillota</taxon>
        <taxon>Bacilli</taxon>
        <taxon>Lactobacillales</taxon>
        <taxon>Lactobacillaceae</taxon>
        <taxon>Limosilactobacillus</taxon>
    </lineage>
</organism>
<dbReference type="Gene3D" id="3.40.50.300">
    <property type="entry name" value="P-loop containing nucleotide triphosphate hydrolases"/>
    <property type="match status" value="2"/>
</dbReference>
<name>A0ABS2EPQ1_9LACO</name>
<keyword evidence="10" id="KW-1185">Reference proteome</keyword>